<dbReference type="EMBL" id="JAUKUA010000006">
    <property type="protein sequence ID" value="KAK0707833.1"/>
    <property type="molecule type" value="Genomic_DNA"/>
</dbReference>
<reference evidence="1" key="1">
    <citation type="submission" date="2023-06" db="EMBL/GenBank/DDBJ databases">
        <title>Genome-scale phylogeny and comparative genomics of the fungal order Sordariales.</title>
        <authorList>
            <consortium name="Lawrence Berkeley National Laboratory"/>
            <person name="Hensen N."/>
            <person name="Bonometti L."/>
            <person name="Westerberg I."/>
            <person name="Brannstrom I.O."/>
            <person name="Guillou S."/>
            <person name="Cros-Aarteil S."/>
            <person name="Calhoun S."/>
            <person name="Haridas S."/>
            <person name="Kuo A."/>
            <person name="Mondo S."/>
            <person name="Pangilinan J."/>
            <person name="Riley R."/>
            <person name="Labutti K."/>
            <person name="Andreopoulos B."/>
            <person name="Lipzen A."/>
            <person name="Chen C."/>
            <person name="Yanf M."/>
            <person name="Daum C."/>
            <person name="Ng V."/>
            <person name="Clum A."/>
            <person name="Steindorff A."/>
            <person name="Ohm R."/>
            <person name="Martin F."/>
            <person name="Silar P."/>
            <person name="Natvig D."/>
            <person name="Lalanne C."/>
            <person name="Gautier V."/>
            <person name="Ament-Velasquez S.L."/>
            <person name="Kruys A."/>
            <person name="Hutchinson M.I."/>
            <person name="Powell A.J."/>
            <person name="Barry K."/>
            <person name="Miller A.N."/>
            <person name="Grigoriev I.V."/>
            <person name="Debuchy R."/>
            <person name="Gladieux P."/>
            <person name="Thoren M.H."/>
            <person name="Johannesson H."/>
        </authorList>
    </citation>
    <scope>NUCLEOTIDE SEQUENCE</scope>
    <source>
        <strain evidence="1">SMH4607-1</strain>
    </source>
</reference>
<proteinExistence type="predicted"/>
<dbReference type="AlphaFoldDB" id="A0AA40A275"/>
<dbReference type="Proteomes" id="UP001172102">
    <property type="component" value="Unassembled WGS sequence"/>
</dbReference>
<sequence>MDSVFWAISWDINGKSIARDGKEGNLIGMVKEHPRPGEYSGSWNSFSARKVQSLIADYDLFRDWIKICETCHSRACQARKPRVPGFRLIDRRTRTIIQAHHRTRHKYTALSYR</sequence>
<gene>
    <name evidence="1" type="ORF">B0H67DRAFT_671416</name>
</gene>
<evidence type="ECO:0000313" key="1">
    <source>
        <dbReference type="EMBL" id="KAK0707833.1"/>
    </source>
</evidence>
<keyword evidence="2" id="KW-1185">Reference proteome</keyword>
<accession>A0AA40A275</accession>
<name>A0AA40A275_9PEZI</name>
<protein>
    <submittedName>
        <fullName evidence="1">Uncharacterized protein</fullName>
    </submittedName>
</protein>
<evidence type="ECO:0000313" key="2">
    <source>
        <dbReference type="Proteomes" id="UP001172102"/>
    </source>
</evidence>
<organism evidence="1 2">
    <name type="scientific">Lasiosphaeris hirsuta</name>
    <dbReference type="NCBI Taxonomy" id="260670"/>
    <lineage>
        <taxon>Eukaryota</taxon>
        <taxon>Fungi</taxon>
        <taxon>Dikarya</taxon>
        <taxon>Ascomycota</taxon>
        <taxon>Pezizomycotina</taxon>
        <taxon>Sordariomycetes</taxon>
        <taxon>Sordariomycetidae</taxon>
        <taxon>Sordariales</taxon>
        <taxon>Lasiosphaeriaceae</taxon>
        <taxon>Lasiosphaeris</taxon>
    </lineage>
</organism>
<comment type="caution">
    <text evidence="1">The sequence shown here is derived from an EMBL/GenBank/DDBJ whole genome shotgun (WGS) entry which is preliminary data.</text>
</comment>